<proteinExistence type="inferred from homology"/>
<dbReference type="GO" id="GO:0005525">
    <property type="term" value="F:GTP binding"/>
    <property type="evidence" value="ECO:0007669"/>
    <property type="project" value="UniProtKB-KW"/>
</dbReference>
<feature type="non-terminal residue" evidence="5">
    <location>
        <position position="99"/>
    </location>
</feature>
<evidence type="ECO:0000259" key="4">
    <source>
        <dbReference type="PROSITE" id="PS51715"/>
    </source>
</evidence>
<reference evidence="5" key="1">
    <citation type="submission" date="2021-06" db="EMBL/GenBank/DDBJ databases">
        <authorList>
            <person name="Hodson N. C."/>
            <person name="Mongue J. A."/>
            <person name="Jaron S. K."/>
        </authorList>
    </citation>
    <scope>NUCLEOTIDE SEQUENCE</scope>
</reference>
<dbReference type="EMBL" id="CAJVCH010114548">
    <property type="protein sequence ID" value="CAG7724852.1"/>
    <property type="molecule type" value="Genomic_DNA"/>
</dbReference>
<keyword evidence="1" id="KW-0547">Nucleotide-binding</keyword>
<feature type="non-terminal residue" evidence="5">
    <location>
        <position position="1"/>
    </location>
</feature>
<dbReference type="GO" id="GO:0003924">
    <property type="term" value="F:GTPase activity"/>
    <property type="evidence" value="ECO:0007669"/>
    <property type="project" value="InterPro"/>
</dbReference>
<dbReference type="Pfam" id="PF02263">
    <property type="entry name" value="GBP"/>
    <property type="match status" value="1"/>
</dbReference>
<name>A0A8J2JPY5_9HEXA</name>
<dbReference type="OrthoDB" id="7788754at2759"/>
<keyword evidence="2" id="KW-0342">GTP-binding</keyword>
<evidence type="ECO:0000313" key="5">
    <source>
        <dbReference type="EMBL" id="CAG7724852.1"/>
    </source>
</evidence>
<evidence type="ECO:0000313" key="6">
    <source>
        <dbReference type="Proteomes" id="UP000708208"/>
    </source>
</evidence>
<accession>A0A8J2JPY5</accession>
<comment type="similarity">
    <text evidence="3">Belongs to the TRAFAC class dynamin-like GTPase superfamily. GB1/RHD3 GTPase family.</text>
</comment>
<dbReference type="InterPro" id="IPR030386">
    <property type="entry name" value="G_GB1_RHD3_dom"/>
</dbReference>
<gene>
    <name evidence="5" type="ORF">AFUS01_LOCUS13847</name>
</gene>
<evidence type="ECO:0000256" key="3">
    <source>
        <dbReference type="PROSITE-ProRule" id="PRU01052"/>
    </source>
</evidence>
<organism evidence="5 6">
    <name type="scientific">Allacma fusca</name>
    <dbReference type="NCBI Taxonomy" id="39272"/>
    <lineage>
        <taxon>Eukaryota</taxon>
        <taxon>Metazoa</taxon>
        <taxon>Ecdysozoa</taxon>
        <taxon>Arthropoda</taxon>
        <taxon>Hexapoda</taxon>
        <taxon>Collembola</taxon>
        <taxon>Symphypleona</taxon>
        <taxon>Sminthuridae</taxon>
        <taxon>Allacma</taxon>
    </lineage>
</organism>
<dbReference type="PROSITE" id="PS51715">
    <property type="entry name" value="G_GB1_RHD3"/>
    <property type="match status" value="1"/>
</dbReference>
<dbReference type="AlphaFoldDB" id="A0A8J2JPY5"/>
<evidence type="ECO:0000256" key="1">
    <source>
        <dbReference type="ARBA" id="ARBA00022741"/>
    </source>
</evidence>
<sequence>LRLETYEERTGLYLIFRALLLFRLTEDKMNEPEKIIEWRSDGNSAPQMHLHRDVLQSVLSQTAGKKLRVVSIVGPFRTGKSFLMSLIVRYLEYLEKEPG</sequence>
<evidence type="ECO:0000256" key="2">
    <source>
        <dbReference type="ARBA" id="ARBA00023134"/>
    </source>
</evidence>
<comment type="caution">
    <text evidence="5">The sequence shown here is derived from an EMBL/GenBank/DDBJ whole genome shotgun (WGS) entry which is preliminary data.</text>
</comment>
<dbReference type="InterPro" id="IPR015894">
    <property type="entry name" value="Guanylate-bd_N"/>
</dbReference>
<dbReference type="Proteomes" id="UP000708208">
    <property type="component" value="Unassembled WGS sequence"/>
</dbReference>
<protein>
    <recommendedName>
        <fullName evidence="4">GB1/RHD3-type G domain-containing protein</fullName>
    </recommendedName>
</protein>
<keyword evidence="6" id="KW-1185">Reference proteome</keyword>
<feature type="domain" description="GB1/RHD3-type G" evidence="4">
    <location>
        <begin position="64"/>
        <end position="99"/>
    </location>
</feature>